<dbReference type="EMBL" id="CAJNOT010001219">
    <property type="protein sequence ID" value="CAF1166374.1"/>
    <property type="molecule type" value="Genomic_DNA"/>
</dbReference>
<evidence type="ECO:0000256" key="8">
    <source>
        <dbReference type="ARBA" id="ARBA00022842"/>
    </source>
</evidence>
<comment type="cofactor">
    <cofactor evidence="1">
        <name>Mg(2+)</name>
        <dbReference type="ChEBI" id="CHEBI:18420"/>
    </cofactor>
</comment>
<evidence type="ECO:0000259" key="11">
    <source>
        <dbReference type="PROSITE" id="PS51462"/>
    </source>
</evidence>
<dbReference type="EMBL" id="CAJNOL010000483">
    <property type="protein sequence ID" value="CAF1085783.1"/>
    <property type="molecule type" value="Genomic_DNA"/>
</dbReference>
<comment type="caution">
    <text evidence="12">The sequence shown here is derived from an EMBL/GenBank/DDBJ whole genome shotgun (WGS) entry which is preliminary data.</text>
</comment>
<dbReference type="GO" id="GO:1901911">
    <property type="term" value="P:adenosine 5'-(hexahydrogen pentaphosphate) catabolic process"/>
    <property type="evidence" value="ECO:0007669"/>
    <property type="project" value="TreeGrafter"/>
</dbReference>
<dbReference type="PANTHER" id="PTHR12629:SF0">
    <property type="entry name" value="DIPHOSPHOINOSITOL-POLYPHOSPHATE DIPHOSPHATASE"/>
    <property type="match status" value="1"/>
</dbReference>
<evidence type="ECO:0000256" key="5">
    <source>
        <dbReference type="ARBA" id="ARBA00022490"/>
    </source>
</evidence>
<dbReference type="CDD" id="cd04666">
    <property type="entry name" value="NUDIX_DIPP2_like_Nudt4"/>
    <property type="match status" value="1"/>
</dbReference>
<dbReference type="AlphaFoldDB" id="A0A814A6U3"/>
<dbReference type="GO" id="GO:1901909">
    <property type="term" value="P:diadenosine hexaphosphate catabolic process"/>
    <property type="evidence" value="ECO:0007669"/>
    <property type="project" value="TreeGrafter"/>
</dbReference>
<dbReference type="Gene3D" id="3.90.79.10">
    <property type="entry name" value="Nucleoside Triphosphate Pyrophosphohydrolase"/>
    <property type="match status" value="1"/>
</dbReference>
<accession>A0A814A6U3</accession>
<dbReference type="EMBL" id="CAJNOH010000151">
    <property type="protein sequence ID" value="CAF0909898.1"/>
    <property type="molecule type" value="Genomic_DNA"/>
</dbReference>
<dbReference type="GO" id="GO:0005737">
    <property type="term" value="C:cytoplasm"/>
    <property type="evidence" value="ECO:0007669"/>
    <property type="project" value="UniProtKB-SubCell"/>
</dbReference>
<dbReference type="FunFam" id="3.90.79.10:FF:000002">
    <property type="entry name" value="diphosphoinositol polyphosphate phosphohydrolase 1"/>
    <property type="match status" value="1"/>
</dbReference>
<keyword evidence="8" id="KW-0460">Magnesium</keyword>
<evidence type="ECO:0000313" key="16">
    <source>
        <dbReference type="EMBL" id="CAF1166374.1"/>
    </source>
</evidence>
<dbReference type="EMBL" id="CAJNOL010000469">
    <property type="protein sequence ID" value="CAF1079455.1"/>
    <property type="molecule type" value="Genomic_DNA"/>
</dbReference>
<evidence type="ECO:0000313" key="12">
    <source>
        <dbReference type="EMBL" id="CAF0909898.1"/>
    </source>
</evidence>
<dbReference type="SUPFAM" id="SSF55811">
    <property type="entry name" value="Nudix"/>
    <property type="match status" value="1"/>
</dbReference>
<evidence type="ECO:0000313" key="14">
    <source>
        <dbReference type="EMBL" id="CAF1079455.1"/>
    </source>
</evidence>
<evidence type="ECO:0000313" key="15">
    <source>
        <dbReference type="EMBL" id="CAF1085783.1"/>
    </source>
</evidence>
<evidence type="ECO:0000313" key="19">
    <source>
        <dbReference type="Proteomes" id="UP000663854"/>
    </source>
</evidence>
<dbReference type="EMBL" id="CAJNOO010000423">
    <property type="protein sequence ID" value="CAF0939431.1"/>
    <property type="molecule type" value="Genomic_DNA"/>
</dbReference>
<evidence type="ECO:0000313" key="18">
    <source>
        <dbReference type="EMBL" id="CAF3769222.1"/>
    </source>
</evidence>
<dbReference type="Proteomes" id="UP000663870">
    <property type="component" value="Unassembled WGS sequence"/>
</dbReference>
<dbReference type="OrthoDB" id="2011998at2759"/>
<evidence type="ECO:0000256" key="10">
    <source>
        <dbReference type="RuleBase" id="RU003476"/>
    </source>
</evidence>
<dbReference type="EMBL" id="CAJOAX010001836">
    <property type="protein sequence ID" value="CAF3749477.1"/>
    <property type="molecule type" value="Genomic_DNA"/>
</dbReference>
<dbReference type="PROSITE" id="PS51462">
    <property type="entry name" value="NUDIX"/>
    <property type="match status" value="1"/>
</dbReference>
<dbReference type="Proteomes" id="UP000663864">
    <property type="component" value="Unassembled WGS sequence"/>
</dbReference>
<dbReference type="GO" id="GO:0046872">
    <property type="term" value="F:metal ion binding"/>
    <property type="evidence" value="ECO:0007669"/>
    <property type="project" value="UniProtKB-KW"/>
</dbReference>
<comment type="similarity">
    <text evidence="3">Belongs to the Nudix hydrolase family. DIPP subfamily.</text>
</comment>
<keyword evidence="5" id="KW-0963">Cytoplasm</keyword>
<dbReference type="PANTHER" id="PTHR12629">
    <property type="entry name" value="DIPHOSPHOINOSITOL POLYPHOSPHATE PHOSPHOHYDROLASE"/>
    <property type="match status" value="1"/>
</dbReference>
<keyword evidence="20" id="KW-1185">Reference proteome</keyword>
<dbReference type="Proteomes" id="UP000663836">
    <property type="component" value="Unassembled WGS sequence"/>
</dbReference>
<dbReference type="GO" id="GO:0034432">
    <property type="term" value="F:bis(5'-adenosyl)-pentaphosphatase activity"/>
    <property type="evidence" value="ECO:0007669"/>
    <property type="project" value="TreeGrafter"/>
</dbReference>
<evidence type="ECO:0000313" key="17">
    <source>
        <dbReference type="EMBL" id="CAF3749477.1"/>
    </source>
</evidence>
<sequence>MVEKDNNNKIRFTDHDGYRQRAACICIRNEREDEILLITSRHKSSWTIPGGGIEQNESTNEAAHRELFEEAGVKGKIIRDLGVIENFERKRRTNVFVIHVEHEYDDWEEKISLGRQRYWFHLKEAFSLLNSYKQSQLPLFERFILTSPNYIQLIHHIKRS</sequence>
<dbReference type="Proteomes" id="UP000663823">
    <property type="component" value="Unassembled WGS sequence"/>
</dbReference>
<feature type="domain" description="Nudix hydrolase" evidence="11">
    <location>
        <begin position="18"/>
        <end position="142"/>
    </location>
</feature>
<dbReference type="GO" id="GO:0034431">
    <property type="term" value="F:bis(5'-adenosyl)-hexaphosphatase activity"/>
    <property type="evidence" value="ECO:0007669"/>
    <property type="project" value="TreeGrafter"/>
</dbReference>
<dbReference type="PRINTS" id="PR00502">
    <property type="entry name" value="NUDIXFAMILY"/>
</dbReference>
<proteinExistence type="inferred from homology"/>
<evidence type="ECO:0000256" key="9">
    <source>
        <dbReference type="ARBA" id="ARBA00033994"/>
    </source>
</evidence>
<dbReference type="PROSITE" id="PS00893">
    <property type="entry name" value="NUDIX_BOX"/>
    <property type="match status" value="1"/>
</dbReference>
<dbReference type="InterPro" id="IPR047198">
    <property type="entry name" value="DDP-like_NUDIX"/>
</dbReference>
<reference evidence="12" key="1">
    <citation type="submission" date="2021-02" db="EMBL/GenBank/DDBJ databases">
        <authorList>
            <person name="Nowell W R."/>
        </authorList>
    </citation>
    <scope>NUCLEOTIDE SEQUENCE</scope>
</reference>
<dbReference type="GO" id="GO:0008486">
    <property type="term" value="F:diphosphoinositol-polyphosphate diphosphatase activity"/>
    <property type="evidence" value="ECO:0007669"/>
    <property type="project" value="UniProtKB-EC"/>
</dbReference>
<keyword evidence="6" id="KW-0479">Metal-binding</keyword>
<dbReference type="GO" id="GO:1901907">
    <property type="term" value="P:diadenosine pentaphosphate catabolic process"/>
    <property type="evidence" value="ECO:0007669"/>
    <property type="project" value="TreeGrafter"/>
</dbReference>
<evidence type="ECO:0000313" key="20">
    <source>
        <dbReference type="Proteomes" id="UP000663870"/>
    </source>
</evidence>
<dbReference type="GO" id="GO:0005634">
    <property type="term" value="C:nucleus"/>
    <property type="evidence" value="ECO:0007669"/>
    <property type="project" value="TreeGrafter"/>
</dbReference>
<organism evidence="12 19">
    <name type="scientific">Rotaria sordida</name>
    <dbReference type="NCBI Taxonomy" id="392033"/>
    <lineage>
        <taxon>Eukaryota</taxon>
        <taxon>Metazoa</taxon>
        <taxon>Spiralia</taxon>
        <taxon>Gnathifera</taxon>
        <taxon>Rotifera</taxon>
        <taxon>Eurotatoria</taxon>
        <taxon>Bdelloidea</taxon>
        <taxon>Philodinida</taxon>
        <taxon>Philodinidae</taxon>
        <taxon>Rotaria</taxon>
    </lineage>
</organism>
<dbReference type="Proteomes" id="UP000663854">
    <property type="component" value="Unassembled WGS sequence"/>
</dbReference>
<dbReference type="InterPro" id="IPR020084">
    <property type="entry name" value="NUDIX_hydrolase_CS"/>
</dbReference>
<evidence type="ECO:0000256" key="1">
    <source>
        <dbReference type="ARBA" id="ARBA00001946"/>
    </source>
</evidence>
<comment type="catalytic activity">
    <reaction evidence="9">
        <text>diphospho-myo-inositol polyphosphate + H2O = myo-inositol polyphosphate + phosphate.</text>
        <dbReference type="EC" id="3.6.1.52"/>
    </reaction>
</comment>
<dbReference type="Pfam" id="PF00293">
    <property type="entry name" value="NUDIX"/>
    <property type="match status" value="1"/>
</dbReference>
<protein>
    <recommendedName>
        <fullName evidence="4">diphosphoinositol-polyphosphate diphosphatase</fullName>
        <ecNumber evidence="4">3.6.1.52</ecNumber>
    </recommendedName>
</protein>
<gene>
    <name evidence="18" type="ORF">JBS370_LOCUS13581</name>
    <name evidence="14" type="ORF">JXQ802_LOCUS18110</name>
    <name evidence="15" type="ORF">JXQ802_LOCUS18419</name>
    <name evidence="17" type="ORF">OTI717_LOCUS15495</name>
    <name evidence="12" type="ORF">PYM288_LOCUS9964</name>
    <name evidence="13" type="ORF">RFH988_LOCUS10993</name>
    <name evidence="16" type="ORF">ZHD862_LOCUS20970</name>
</gene>
<evidence type="ECO:0000256" key="2">
    <source>
        <dbReference type="ARBA" id="ARBA00004496"/>
    </source>
</evidence>
<dbReference type="EC" id="3.6.1.52" evidence="4"/>
<keyword evidence="7 10" id="KW-0378">Hydrolase</keyword>
<evidence type="ECO:0000313" key="13">
    <source>
        <dbReference type="EMBL" id="CAF0939431.1"/>
    </source>
</evidence>
<evidence type="ECO:0000256" key="7">
    <source>
        <dbReference type="ARBA" id="ARBA00022801"/>
    </source>
</evidence>
<evidence type="ECO:0000256" key="3">
    <source>
        <dbReference type="ARBA" id="ARBA00008266"/>
    </source>
</evidence>
<dbReference type="InterPro" id="IPR015797">
    <property type="entry name" value="NUDIX_hydrolase-like_dom_sf"/>
</dbReference>
<dbReference type="InterPro" id="IPR020476">
    <property type="entry name" value="Nudix_hydrolase"/>
</dbReference>
<dbReference type="InterPro" id="IPR000086">
    <property type="entry name" value="NUDIX_hydrolase_dom"/>
</dbReference>
<name>A0A814A6U3_9BILA</name>
<evidence type="ECO:0000256" key="6">
    <source>
        <dbReference type="ARBA" id="ARBA00022723"/>
    </source>
</evidence>
<dbReference type="GO" id="GO:0071543">
    <property type="term" value="P:diphosphoinositol polyphosphate metabolic process"/>
    <property type="evidence" value="ECO:0007669"/>
    <property type="project" value="TreeGrafter"/>
</dbReference>
<dbReference type="GO" id="GO:0000298">
    <property type="term" value="F:endopolyphosphatase activity"/>
    <property type="evidence" value="ECO:0007669"/>
    <property type="project" value="TreeGrafter"/>
</dbReference>
<evidence type="ECO:0000256" key="4">
    <source>
        <dbReference type="ARBA" id="ARBA00012527"/>
    </source>
</evidence>
<dbReference type="Proteomes" id="UP000663882">
    <property type="component" value="Unassembled WGS sequence"/>
</dbReference>
<comment type="subcellular location">
    <subcellularLocation>
        <location evidence="2">Cytoplasm</location>
    </subcellularLocation>
</comment>
<dbReference type="EMBL" id="CAJOBD010001173">
    <property type="protein sequence ID" value="CAF3769222.1"/>
    <property type="molecule type" value="Genomic_DNA"/>
</dbReference>